<feature type="domain" description="Ketosynthase family 3 (KS3)" evidence="4">
    <location>
        <begin position="6"/>
        <end position="317"/>
    </location>
</feature>
<dbReference type="Pfam" id="PF02801">
    <property type="entry name" value="Ketoacyl-synt_C"/>
    <property type="match status" value="1"/>
</dbReference>
<keyword evidence="1" id="KW-0596">Phosphopantetheine</keyword>
<dbReference type="CDD" id="cd00833">
    <property type="entry name" value="PKS"/>
    <property type="match status" value="1"/>
</dbReference>
<dbReference type="SMART" id="SM00825">
    <property type="entry name" value="PKS_KS"/>
    <property type="match status" value="1"/>
</dbReference>
<name>A0A0F8XYJ0_9ZZZZ</name>
<dbReference type="EMBL" id="LAZR01056451">
    <property type="protein sequence ID" value="KKK74162.1"/>
    <property type="molecule type" value="Genomic_DNA"/>
</dbReference>
<dbReference type="GO" id="GO:0004312">
    <property type="term" value="F:fatty acid synthase activity"/>
    <property type="evidence" value="ECO:0007669"/>
    <property type="project" value="TreeGrafter"/>
</dbReference>
<accession>A0A0F8XYJ0</accession>
<evidence type="ECO:0000256" key="3">
    <source>
        <dbReference type="ARBA" id="ARBA00022679"/>
    </source>
</evidence>
<dbReference type="GO" id="GO:0006633">
    <property type="term" value="P:fatty acid biosynthetic process"/>
    <property type="evidence" value="ECO:0007669"/>
    <property type="project" value="InterPro"/>
</dbReference>
<dbReference type="InterPro" id="IPR014030">
    <property type="entry name" value="Ketoacyl_synth_N"/>
</dbReference>
<evidence type="ECO:0000313" key="5">
    <source>
        <dbReference type="EMBL" id="KKK74162.1"/>
    </source>
</evidence>
<gene>
    <name evidence="5" type="ORF">LCGC14_2886520</name>
</gene>
<evidence type="ECO:0000259" key="4">
    <source>
        <dbReference type="PROSITE" id="PS52004"/>
    </source>
</evidence>
<dbReference type="InterPro" id="IPR014031">
    <property type="entry name" value="Ketoacyl_synth_C"/>
</dbReference>
<protein>
    <recommendedName>
        <fullName evidence="4">Ketosynthase family 3 (KS3) domain-containing protein</fullName>
    </recommendedName>
</protein>
<keyword evidence="2" id="KW-0597">Phosphoprotein</keyword>
<comment type="caution">
    <text evidence="5">The sequence shown here is derived from an EMBL/GenBank/DDBJ whole genome shotgun (WGS) entry which is preliminary data.</text>
</comment>
<dbReference type="AlphaFoldDB" id="A0A0F8XYJ0"/>
<dbReference type="PANTHER" id="PTHR43775">
    <property type="entry name" value="FATTY ACID SYNTHASE"/>
    <property type="match status" value="1"/>
</dbReference>
<proteinExistence type="predicted"/>
<dbReference type="InterPro" id="IPR050091">
    <property type="entry name" value="PKS_NRPS_Biosynth_Enz"/>
</dbReference>
<organism evidence="5">
    <name type="scientific">marine sediment metagenome</name>
    <dbReference type="NCBI Taxonomy" id="412755"/>
    <lineage>
        <taxon>unclassified sequences</taxon>
        <taxon>metagenomes</taxon>
        <taxon>ecological metagenomes</taxon>
    </lineage>
</organism>
<dbReference type="PROSITE" id="PS00606">
    <property type="entry name" value="KS3_1"/>
    <property type="match status" value="1"/>
</dbReference>
<dbReference type="InterPro" id="IPR018201">
    <property type="entry name" value="Ketoacyl_synth_AS"/>
</dbReference>
<keyword evidence="3" id="KW-0808">Transferase</keyword>
<dbReference type="SUPFAM" id="SSF53901">
    <property type="entry name" value="Thiolase-like"/>
    <property type="match status" value="2"/>
</dbReference>
<dbReference type="GO" id="GO:0004315">
    <property type="term" value="F:3-oxoacyl-[acyl-carrier-protein] synthase activity"/>
    <property type="evidence" value="ECO:0007669"/>
    <property type="project" value="InterPro"/>
</dbReference>
<dbReference type="PROSITE" id="PS52004">
    <property type="entry name" value="KS3_2"/>
    <property type="match status" value="1"/>
</dbReference>
<dbReference type="PANTHER" id="PTHR43775:SF37">
    <property type="entry name" value="SI:DKEY-61P9.11"/>
    <property type="match status" value="1"/>
</dbReference>
<dbReference type="Pfam" id="PF00109">
    <property type="entry name" value="ketoacyl-synt"/>
    <property type="match status" value="1"/>
</dbReference>
<sequence>MDRNKREPLAIVGIGCRFPGDVTNPEEFWKLIVEKSDALSDIPVDRWDSNALFAPDFKQAGKISVNRGGFIKDIDKFDAAFFGISPLEAQRMDPQQRMLLELSYEAVENGGLTIDELDGSRTSVFIGISSHDYGDLQNTPVEKVNIGAHTNLGSALCITANRISYFYNLKGPSFALDTACSSSLNAVHMACRSIWEKDADLSFAGGVNAILKPEPQMGFSKGGFLSPDGKCYAFDSRANGYIRSEGAGVIIIKPLSRAQKDNDIIYAVIRGSGINQDGTTNGISVPNPIAQQEMIRMAYKDAGVDIEAGNALVERIK</sequence>
<reference evidence="5" key="1">
    <citation type="journal article" date="2015" name="Nature">
        <title>Complex archaea that bridge the gap between prokaryotes and eukaryotes.</title>
        <authorList>
            <person name="Spang A."/>
            <person name="Saw J.H."/>
            <person name="Jorgensen S.L."/>
            <person name="Zaremba-Niedzwiedzka K."/>
            <person name="Martijn J."/>
            <person name="Lind A.E."/>
            <person name="van Eijk R."/>
            <person name="Schleper C."/>
            <person name="Guy L."/>
            <person name="Ettema T.J."/>
        </authorList>
    </citation>
    <scope>NUCLEOTIDE SEQUENCE</scope>
</reference>
<evidence type="ECO:0000256" key="1">
    <source>
        <dbReference type="ARBA" id="ARBA00022450"/>
    </source>
</evidence>
<dbReference type="Gene3D" id="3.40.47.10">
    <property type="match status" value="1"/>
</dbReference>
<evidence type="ECO:0000256" key="2">
    <source>
        <dbReference type="ARBA" id="ARBA00022553"/>
    </source>
</evidence>
<feature type="non-terminal residue" evidence="5">
    <location>
        <position position="317"/>
    </location>
</feature>
<dbReference type="InterPro" id="IPR020841">
    <property type="entry name" value="PKS_Beta-ketoAc_synthase_dom"/>
</dbReference>
<dbReference type="InterPro" id="IPR016039">
    <property type="entry name" value="Thiolase-like"/>
</dbReference>